<dbReference type="InterPro" id="IPR023430">
    <property type="entry name" value="Pept_HybD-like_dom_sf"/>
</dbReference>
<dbReference type="AlphaFoldDB" id="E3J6F9"/>
<keyword evidence="2 6" id="KW-0645">Protease</keyword>
<dbReference type="STRING" id="298654.FraEuI1c_2704"/>
<evidence type="ECO:0000313" key="6">
    <source>
        <dbReference type="EMBL" id="ADP80735.1"/>
    </source>
</evidence>
<proteinExistence type="inferred from homology"/>
<dbReference type="SUPFAM" id="SSF53163">
    <property type="entry name" value="HybD-like"/>
    <property type="match status" value="1"/>
</dbReference>
<gene>
    <name evidence="6" type="ordered locus">FraEuI1c_2704</name>
</gene>
<dbReference type="GO" id="GO:0004190">
    <property type="term" value="F:aspartic-type endopeptidase activity"/>
    <property type="evidence" value="ECO:0007669"/>
    <property type="project" value="UniProtKB-KW"/>
</dbReference>
<dbReference type="PRINTS" id="PR00446">
    <property type="entry name" value="HYDRGNUPTAKE"/>
</dbReference>
<organism evidence="6 7">
    <name type="scientific">Pseudofrankia inefficax (strain DSM 45817 / CECT 9037 / DDB 130130 / EuI1c)</name>
    <name type="common">Frankia inefficax</name>
    <dbReference type="NCBI Taxonomy" id="298654"/>
    <lineage>
        <taxon>Bacteria</taxon>
        <taxon>Bacillati</taxon>
        <taxon>Actinomycetota</taxon>
        <taxon>Actinomycetes</taxon>
        <taxon>Frankiales</taxon>
        <taxon>Frankiaceae</taxon>
        <taxon>Pseudofrankia</taxon>
    </lineage>
</organism>
<evidence type="ECO:0000313" key="7">
    <source>
        <dbReference type="Proteomes" id="UP000002484"/>
    </source>
</evidence>
<dbReference type="OrthoDB" id="3828930at2"/>
<keyword evidence="4" id="KW-0378">Hydrolase</keyword>
<dbReference type="RefSeq" id="WP_013423853.1">
    <property type="nucleotide sequence ID" value="NC_014666.1"/>
</dbReference>
<dbReference type="Proteomes" id="UP000002484">
    <property type="component" value="Chromosome"/>
</dbReference>
<dbReference type="PANTHER" id="PTHR30302">
    <property type="entry name" value="HYDROGENASE 1 MATURATION PROTEASE"/>
    <property type="match status" value="1"/>
</dbReference>
<evidence type="ECO:0000256" key="1">
    <source>
        <dbReference type="ARBA" id="ARBA00006814"/>
    </source>
</evidence>
<comment type="similarity">
    <text evidence="1">Belongs to the peptidase A31 family.</text>
</comment>
<sequence length="229" mass="22787">MTRTDSTRTDRTRTDRTRTLVAGVGNVLLGDDGFGVAVAGRLAAGPPLPTGVTVADYGIAGTHLAFDAAGGCDELLLIDAVPPWPVGPPDGLATGPSGAGPELAQPGELRLLELPAPAAAAWTATPGHGPEPSEAETETETAPASTPGDGHAMTPDAVLRLLALLGGGPERVLLVGCVPARVEEGLGLSPAVVAAVEPAARLVRAVLAGETGPRAQAPPGRPAQGRSPT</sequence>
<dbReference type="HOGENOM" id="CLU_099037_1_0_11"/>
<evidence type="ECO:0000256" key="5">
    <source>
        <dbReference type="SAM" id="MobiDB-lite"/>
    </source>
</evidence>
<keyword evidence="3" id="KW-0064">Aspartyl protease</keyword>
<dbReference type="InParanoid" id="E3J6F9"/>
<feature type="compositionally biased region" description="Low complexity" evidence="5">
    <location>
        <begin position="123"/>
        <end position="132"/>
    </location>
</feature>
<dbReference type="EMBL" id="CP002299">
    <property type="protein sequence ID" value="ADP80735.1"/>
    <property type="molecule type" value="Genomic_DNA"/>
</dbReference>
<dbReference type="InterPro" id="IPR000671">
    <property type="entry name" value="Peptidase_A31"/>
</dbReference>
<dbReference type="GO" id="GO:0016485">
    <property type="term" value="P:protein processing"/>
    <property type="evidence" value="ECO:0007669"/>
    <property type="project" value="TreeGrafter"/>
</dbReference>
<evidence type="ECO:0000256" key="2">
    <source>
        <dbReference type="ARBA" id="ARBA00022670"/>
    </source>
</evidence>
<name>E3J6F9_PSEI1</name>
<evidence type="ECO:0000256" key="4">
    <source>
        <dbReference type="ARBA" id="ARBA00022801"/>
    </source>
</evidence>
<evidence type="ECO:0000256" key="3">
    <source>
        <dbReference type="ARBA" id="ARBA00022750"/>
    </source>
</evidence>
<dbReference type="NCBIfam" id="TIGR00072">
    <property type="entry name" value="hydrog_prot"/>
    <property type="match status" value="1"/>
</dbReference>
<dbReference type="PANTHER" id="PTHR30302:SF1">
    <property type="entry name" value="HYDROGENASE 2 MATURATION PROTEASE"/>
    <property type="match status" value="1"/>
</dbReference>
<reference evidence="6 7" key="1">
    <citation type="submission" date="2010-10" db="EMBL/GenBank/DDBJ databases">
        <title>Complete sequence of Frankia sp. EuI1c.</title>
        <authorList>
            <consortium name="US DOE Joint Genome Institute"/>
            <person name="Lucas S."/>
            <person name="Copeland A."/>
            <person name="Lapidus A."/>
            <person name="Cheng J.-F."/>
            <person name="Bruce D."/>
            <person name="Goodwin L."/>
            <person name="Pitluck S."/>
            <person name="Chertkov O."/>
            <person name="Detter J.C."/>
            <person name="Han C."/>
            <person name="Tapia R."/>
            <person name="Land M."/>
            <person name="Hauser L."/>
            <person name="Jeffries C."/>
            <person name="Kyrpides N."/>
            <person name="Ivanova N."/>
            <person name="Mikhailova N."/>
            <person name="Beauchemin N."/>
            <person name="Sen A."/>
            <person name="Sur S.A."/>
            <person name="Gtari M."/>
            <person name="Wall L."/>
            <person name="Tisa L."/>
            <person name="Woyke T."/>
        </authorList>
    </citation>
    <scope>NUCLEOTIDE SEQUENCE [LARGE SCALE GENOMIC DNA]</scope>
    <source>
        <strain evidence="7">DSM 45817 / CECT 9037 / EuI1c</strain>
    </source>
</reference>
<feature type="region of interest" description="Disordered" evidence="5">
    <location>
        <begin position="123"/>
        <end position="153"/>
    </location>
</feature>
<keyword evidence="7" id="KW-1185">Reference proteome</keyword>
<dbReference type="GO" id="GO:0008047">
    <property type="term" value="F:enzyme activator activity"/>
    <property type="evidence" value="ECO:0007669"/>
    <property type="project" value="InterPro"/>
</dbReference>
<dbReference type="Gene3D" id="3.40.50.1450">
    <property type="entry name" value="HybD-like"/>
    <property type="match status" value="1"/>
</dbReference>
<dbReference type="KEGG" id="fri:FraEuI1c_2704"/>
<dbReference type="eggNOG" id="COG0680">
    <property type="taxonomic scope" value="Bacteria"/>
</dbReference>
<protein>
    <submittedName>
        <fullName evidence="6">Hydrogenase maturation protease</fullName>
    </submittedName>
</protein>
<accession>E3J6F9</accession>